<dbReference type="Proteomes" id="UP000041770">
    <property type="component" value="Unassembled WGS sequence"/>
</dbReference>
<protein>
    <submittedName>
        <fullName evidence="1">Uncharacterized protein</fullName>
    </submittedName>
</protein>
<evidence type="ECO:0000313" key="1">
    <source>
        <dbReference type="EMBL" id="CSD09324.1"/>
    </source>
</evidence>
<evidence type="ECO:0000313" key="2">
    <source>
        <dbReference type="Proteomes" id="UP000041770"/>
    </source>
</evidence>
<organism evidence="1 2">
    <name type="scientific">Vibrio cholerae</name>
    <dbReference type="NCBI Taxonomy" id="666"/>
    <lineage>
        <taxon>Bacteria</taxon>
        <taxon>Pseudomonadati</taxon>
        <taxon>Pseudomonadota</taxon>
        <taxon>Gammaproteobacteria</taxon>
        <taxon>Vibrionales</taxon>
        <taxon>Vibrionaceae</taxon>
        <taxon>Vibrio</taxon>
    </lineage>
</organism>
<reference evidence="1 2" key="1">
    <citation type="submission" date="2015-07" db="EMBL/GenBank/DDBJ databases">
        <authorList>
            <consortium name="Pathogen Informatics"/>
        </authorList>
    </citation>
    <scope>NUCLEOTIDE SEQUENCE [LARGE SCALE GENOMIC DNA]</scope>
    <source>
        <strain evidence="1 2">A316</strain>
    </source>
</reference>
<accession>A0A656AHD6</accession>
<dbReference type="EMBL" id="CWQY01000026">
    <property type="protein sequence ID" value="CSD09324.1"/>
    <property type="molecule type" value="Genomic_DNA"/>
</dbReference>
<dbReference type="AlphaFoldDB" id="A0A656AHD6"/>
<sequence>MAIHIFQGSIDNRHTLLCTTNRSDIQSINRHVLRSTDT</sequence>
<gene>
    <name evidence="1" type="ORF">ERS013200_03150</name>
</gene>
<name>A0A656AHD6_VIBCL</name>
<proteinExistence type="predicted"/>